<accession>A0A811PVF1</accession>
<gene>
    <name evidence="2" type="ORF">NCGR_LOCUS34300</name>
</gene>
<dbReference type="PANTHER" id="PTHR46136">
    <property type="entry name" value="TRANSCRIPTION FACTOR GTE8"/>
    <property type="match status" value="1"/>
</dbReference>
<dbReference type="OrthoDB" id="663742at2759"/>
<evidence type="ECO:0000313" key="3">
    <source>
        <dbReference type="Proteomes" id="UP000604825"/>
    </source>
</evidence>
<dbReference type="InterPro" id="IPR052442">
    <property type="entry name" value="Env_Response_Regulator"/>
</dbReference>
<evidence type="ECO:0000256" key="1">
    <source>
        <dbReference type="SAM" id="MobiDB-lite"/>
    </source>
</evidence>
<dbReference type="PANTHER" id="PTHR46136:SF28">
    <property type="entry name" value="NET DOMAIN-CONTAINING PROTEIN"/>
    <property type="match status" value="1"/>
</dbReference>
<sequence length="604" mass="64387">MGTRSATATEMALAIGGVGVDESSALGRNVFGVKRVVFPVAQMSVPGRRRLGKRLMSELDAVRDLLSRAELYSCVSGAAGKGDRLFAPGAPVEEDDGCRAAKSRKVSPFADRARESKRDDRERLAGRLASMVAVLPDHVVAFLQNRRVGDADSRGDDGEIEMDDVHSMKDGALFQLKMLLDKFAPESSPKLLVDKFAPEVSTPKSCGRCAPLAASGIICLSQAQHQEAGARMPPVQEEEEEGINICGGVSRIEIRDIAEEYGELVNDIGVQLLSPLQRKYVDLAEEDRYVDICGDASPVVFPAKTCDSSSPSLSTSSDSDATSTDSDSSSSSPEALPKEHSCCRAGEPVPAPESDLIQGKHNTQPPEPAPEAIHIAEPENQCAPATVFAVTKSPPSLTVLPKECGTLAQPPEQAPETVQIAEPEELKEKCAAPGATVHPITGSAPPPAVLPNENGISSQPAPVPAPVAAQIAEPQPQPQPQTSDLIDMARQEGKRRAMAKARQELLKLQRAALPDERIHPLDMELLGIAAFEHVVSTVRDARTAQPQVNDEVDLRVSPGRPSILQQLGVFLKADGDGEEEQLPPLAVASDGEDMDMEIEDGQIL</sequence>
<dbReference type="EMBL" id="CAJGYO010000008">
    <property type="protein sequence ID" value="CAD6250521.1"/>
    <property type="molecule type" value="Genomic_DNA"/>
</dbReference>
<evidence type="ECO:0008006" key="4">
    <source>
        <dbReference type="Google" id="ProtNLM"/>
    </source>
</evidence>
<comment type="caution">
    <text evidence="2">The sequence shown here is derived from an EMBL/GenBank/DDBJ whole genome shotgun (WGS) entry which is preliminary data.</text>
</comment>
<dbReference type="AlphaFoldDB" id="A0A811PVF1"/>
<dbReference type="Proteomes" id="UP000604825">
    <property type="component" value="Unassembled WGS sequence"/>
</dbReference>
<organism evidence="2 3">
    <name type="scientific">Miscanthus lutarioriparius</name>
    <dbReference type="NCBI Taxonomy" id="422564"/>
    <lineage>
        <taxon>Eukaryota</taxon>
        <taxon>Viridiplantae</taxon>
        <taxon>Streptophyta</taxon>
        <taxon>Embryophyta</taxon>
        <taxon>Tracheophyta</taxon>
        <taxon>Spermatophyta</taxon>
        <taxon>Magnoliopsida</taxon>
        <taxon>Liliopsida</taxon>
        <taxon>Poales</taxon>
        <taxon>Poaceae</taxon>
        <taxon>PACMAD clade</taxon>
        <taxon>Panicoideae</taxon>
        <taxon>Andropogonodae</taxon>
        <taxon>Andropogoneae</taxon>
        <taxon>Saccharinae</taxon>
        <taxon>Miscanthus</taxon>
    </lineage>
</organism>
<name>A0A811PVF1_9POAL</name>
<feature type="region of interest" description="Disordered" evidence="1">
    <location>
        <begin position="443"/>
        <end position="462"/>
    </location>
</feature>
<keyword evidence="3" id="KW-1185">Reference proteome</keyword>
<evidence type="ECO:0000313" key="2">
    <source>
        <dbReference type="EMBL" id="CAD6250521.1"/>
    </source>
</evidence>
<protein>
    <recommendedName>
        <fullName evidence="4">NET domain-containing protein</fullName>
    </recommendedName>
</protein>
<proteinExistence type="predicted"/>
<reference evidence="2" key="1">
    <citation type="submission" date="2020-10" db="EMBL/GenBank/DDBJ databases">
        <authorList>
            <person name="Han B."/>
            <person name="Lu T."/>
            <person name="Zhao Q."/>
            <person name="Huang X."/>
            <person name="Zhao Y."/>
        </authorList>
    </citation>
    <scope>NUCLEOTIDE SEQUENCE</scope>
</reference>
<feature type="compositionally biased region" description="Low complexity" evidence="1">
    <location>
        <begin position="307"/>
        <end position="332"/>
    </location>
</feature>
<feature type="region of interest" description="Disordered" evidence="1">
    <location>
        <begin position="304"/>
        <end position="370"/>
    </location>
</feature>